<dbReference type="HOGENOM" id="CLU_2479572_0_0_12"/>
<evidence type="ECO:0000313" key="2">
    <source>
        <dbReference type="Proteomes" id="UP000005737"/>
    </source>
</evidence>
<dbReference type="EMBL" id="JH597773">
    <property type="protein sequence ID" value="EHQ06040.1"/>
    <property type="molecule type" value="Genomic_DNA"/>
</dbReference>
<dbReference type="RefSeq" id="WP_002771201.1">
    <property type="nucleotide sequence ID" value="NZ_JH597773.1"/>
</dbReference>
<proteinExistence type="predicted"/>
<keyword evidence="2" id="KW-1185">Reference proteome</keyword>
<dbReference type="STRING" id="183.GCA_002009735_03115"/>
<accession>H2CJA0</accession>
<dbReference type="AlphaFoldDB" id="H2CJA0"/>
<name>H2CJA0_9LEPT</name>
<protein>
    <submittedName>
        <fullName evidence="1">Uncharacterized protein</fullName>
    </submittedName>
</protein>
<dbReference type="Proteomes" id="UP000005737">
    <property type="component" value="Unassembled WGS sequence"/>
</dbReference>
<evidence type="ECO:0000313" key="1">
    <source>
        <dbReference type="EMBL" id="EHQ06040.1"/>
    </source>
</evidence>
<organism evidence="1 2">
    <name type="scientific">Leptonema illini DSM 21528</name>
    <dbReference type="NCBI Taxonomy" id="929563"/>
    <lineage>
        <taxon>Bacteria</taxon>
        <taxon>Pseudomonadati</taxon>
        <taxon>Spirochaetota</taxon>
        <taxon>Spirochaetia</taxon>
        <taxon>Leptospirales</taxon>
        <taxon>Leptospiraceae</taxon>
        <taxon>Leptonema</taxon>
    </lineage>
</organism>
<sequence length="87" mass="9892">MSRVVLKIKDENKARALLKVLESMDFVEVQESSGLVTKKSMQNSFFEAAGIWKNRKIDSDILRNHGNGAALWFKEQERGQPNQKGTL</sequence>
<gene>
    <name evidence="1" type="ORF">Lepil_1349</name>
</gene>
<reference evidence="1 2" key="1">
    <citation type="submission" date="2011-10" db="EMBL/GenBank/DDBJ databases">
        <title>The Improved High-Quality Draft genome of Leptonema illini DSM 21528.</title>
        <authorList>
            <consortium name="US DOE Joint Genome Institute (JGI-PGF)"/>
            <person name="Lucas S."/>
            <person name="Copeland A."/>
            <person name="Lapidus A."/>
            <person name="Glavina del Rio T."/>
            <person name="Dalin E."/>
            <person name="Tice H."/>
            <person name="Bruce D."/>
            <person name="Goodwin L."/>
            <person name="Pitluck S."/>
            <person name="Peters L."/>
            <person name="Mikhailova N."/>
            <person name="Held B."/>
            <person name="Kyrpides N."/>
            <person name="Mavromatis K."/>
            <person name="Ivanova N."/>
            <person name="Markowitz V."/>
            <person name="Cheng J.-F."/>
            <person name="Hugenholtz P."/>
            <person name="Woyke T."/>
            <person name="Wu D."/>
            <person name="Gronow S."/>
            <person name="Wellnitz S."/>
            <person name="Brambilla E.-M."/>
            <person name="Klenk H.-P."/>
            <person name="Eisen J.A."/>
        </authorList>
    </citation>
    <scope>NUCLEOTIDE SEQUENCE [LARGE SCALE GENOMIC DNA]</scope>
    <source>
        <strain evidence="1 2">DSM 21528</strain>
    </source>
</reference>